<evidence type="ECO:0000313" key="4">
    <source>
        <dbReference type="Proteomes" id="UP000608024"/>
    </source>
</evidence>
<reference evidence="3" key="2">
    <citation type="submission" date="2020-09" db="EMBL/GenBank/DDBJ databases">
        <authorList>
            <person name="Sun Q."/>
            <person name="Ohkuma M."/>
        </authorList>
    </citation>
    <scope>NUCLEOTIDE SEQUENCE</scope>
    <source>
        <strain evidence="3">JCM 4784</strain>
    </source>
</reference>
<dbReference type="EMBL" id="BNBT01000112">
    <property type="protein sequence ID" value="GHE80379.1"/>
    <property type="molecule type" value="Genomic_DNA"/>
</dbReference>
<dbReference type="Proteomes" id="UP000608024">
    <property type="component" value="Unassembled WGS sequence"/>
</dbReference>
<protein>
    <recommendedName>
        <fullName evidence="5">Tat pathway signal sequence domain protein</fullName>
    </recommendedName>
</protein>
<evidence type="ECO:0000256" key="1">
    <source>
        <dbReference type="SAM" id="MobiDB-lite"/>
    </source>
</evidence>
<keyword evidence="2" id="KW-0732">Signal</keyword>
<evidence type="ECO:0008006" key="5">
    <source>
        <dbReference type="Google" id="ProtNLM"/>
    </source>
</evidence>
<feature type="compositionally biased region" description="Basic and acidic residues" evidence="1">
    <location>
        <begin position="97"/>
        <end position="107"/>
    </location>
</feature>
<feature type="signal peptide" evidence="2">
    <location>
        <begin position="1"/>
        <end position="27"/>
    </location>
</feature>
<dbReference type="PROSITE" id="PS51318">
    <property type="entry name" value="TAT"/>
    <property type="match status" value="1"/>
</dbReference>
<dbReference type="RefSeq" id="WP_190138813.1">
    <property type="nucleotide sequence ID" value="NZ_BNBT01000112.1"/>
</dbReference>
<reference evidence="3" key="1">
    <citation type="journal article" date="2014" name="Int. J. Syst. Evol. Microbiol.">
        <title>Complete genome sequence of Corynebacterium casei LMG S-19264T (=DSM 44701T), isolated from a smear-ripened cheese.</title>
        <authorList>
            <consortium name="US DOE Joint Genome Institute (JGI-PGF)"/>
            <person name="Walter F."/>
            <person name="Albersmeier A."/>
            <person name="Kalinowski J."/>
            <person name="Ruckert C."/>
        </authorList>
    </citation>
    <scope>NUCLEOTIDE SEQUENCE</scope>
    <source>
        <strain evidence="3">JCM 4784</strain>
    </source>
</reference>
<dbReference type="Gene3D" id="3.10.450.40">
    <property type="match status" value="1"/>
</dbReference>
<dbReference type="AlphaFoldDB" id="A0A919A0J9"/>
<feature type="compositionally biased region" description="Polar residues" evidence="1">
    <location>
        <begin position="42"/>
        <end position="51"/>
    </location>
</feature>
<comment type="caution">
    <text evidence="3">The sequence shown here is derived from an EMBL/GenBank/DDBJ whole genome shotgun (WGS) entry which is preliminary data.</text>
</comment>
<accession>A0A919A0J9</accession>
<evidence type="ECO:0000313" key="3">
    <source>
        <dbReference type="EMBL" id="GHE80379.1"/>
    </source>
</evidence>
<keyword evidence="4" id="KW-1185">Reference proteome</keyword>
<dbReference type="InterPro" id="IPR006311">
    <property type="entry name" value="TAT_signal"/>
</dbReference>
<gene>
    <name evidence="3" type="ORF">GCM10018785_55580</name>
</gene>
<feature type="region of interest" description="Disordered" evidence="1">
    <location>
        <begin position="36"/>
        <end position="76"/>
    </location>
</feature>
<proteinExistence type="predicted"/>
<feature type="region of interest" description="Disordered" evidence="1">
    <location>
        <begin position="88"/>
        <end position="116"/>
    </location>
</feature>
<sequence length="264" mass="27562">MGTLVRRHLGKVVAGGALAVAATAAMLAVTLPDQAGAEGSDRSTAAGSTRQDAVAPEGRVEAAPDEGSEGVGSDPLTDAETARAEKIALNSNGLRSSARDVDGDRGPQRLSTNLAENELGATGDAAARRAEIVYYDYKKDAVIAKTVNLETGKVESSNTAHNVQPPPSLAELSEAARLLIADEHGKGLKEDYKKATGKKLNGPGDLDLSGFVFRKETLADVPSDLKECGKHRCLQVVAKVKSGPWIDTRAFVVDLSARHVGRVG</sequence>
<organism evidence="3 4">
    <name type="scientific">Streptomyces longispororuber</name>
    <dbReference type="NCBI Taxonomy" id="68230"/>
    <lineage>
        <taxon>Bacteria</taxon>
        <taxon>Bacillati</taxon>
        <taxon>Actinomycetota</taxon>
        <taxon>Actinomycetes</taxon>
        <taxon>Kitasatosporales</taxon>
        <taxon>Streptomycetaceae</taxon>
        <taxon>Streptomyces</taxon>
    </lineage>
</organism>
<name>A0A919A0J9_9ACTN</name>
<feature type="chain" id="PRO_5039181286" description="Tat pathway signal sequence domain protein" evidence="2">
    <location>
        <begin position="28"/>
        <end position="264"/>
    </location>
</feature>
<evidence type="ECO:0000256" key="2">
    <source>
        <dbReference type="SAM" id="SignalP"/>
    </source>
</evidence>